<evidence type="ECO:0000256" key="5">
    <source>
        <dbReference type="ARBA" id="ARBA00022990"/>
    </source>
</evidence>
<evidence type="ECO:0008006" key="11">
    <source>
        <dbReference type="Google" id="ProtNLM"/>
    </source>
</evidence>
<dbReference type="PANTHER" id="PTHR43149">
    <property type="entry name" value="ENOYL-COA HYDRATASE"/>
    <property type="match status" value="1"/>
</dbReference>
<proteinExistence type="inferred from homology"/>
<evidence type="ECO:0000256" key="2">
    <source>
        <dbReference type="ARBA" id="ARBA00005005"/>
    </source>
</evidence>
<dbReference type="STRING" id="61424.A0A2T9Z2N8"/>
<keyword evidence="6" id="KW-0443">Lipid metabolism</keyword>
<evidence type="ECO:0000313" key="10">
    <source>
        <dbReference type="Proteomes" id="UP000245699"/>
    </source>
</evidence>
<sequence>MTSILSKKFPTLALESPFKGVLHVILNRPEQLNAINPQMWTDLRECFDTIRMDGDVNSVVLSANGKLFCSGLDLRVSQVNKDDPEKDIARNAYYKRYHILDLQNAVSSIEKCEKPVICAINSACIGAGVDIVTACDIRYCSSDTFFSVKEVDIGMAADVGTLQRLPKVVGNDSWVRELAFTARRAYADEALQFGLVSKILKNKEETVNAAIKLASDIAEKSPVAVVSSKHILNYSRDHTVQEGLEYCATWNTLMHNTVDIKEAIGGFLQKRKPTFSKL</sequence>
<dbReference type="FunFam" id="3.90.226.10:FF:000024">
    <property type="entry name" value="Delta3,5-delta2,4-dienoyl-CoA isomerase"/>
    <property type="match status" value="1"/>
</dbReference>
<dbReference type="InterPro" id="IPR029045">
    <property type="entry name" value="ClpP/crotonase-like_dom_sf"/>
</dbReference>
<evidence type="ECO:0000256" key="7">
    <source>
        <dbReference type="ARBA" id="ARBA00023140"/>
    </source>
</evidence>
<gene>
    <name evidence="9" type="ORF">BB559_001238</name>
</gene>
<dbReference type="EMBL" id="MBFT01000066">
    <property type="protein sequence ID" value="PVU98842.1"/>
    <property type="molecule type" value="Genomic_DNA"/>
</dbReference>
<name>A0A2T9Z2N8_9FUNG</name>
<comment type="caution">
    <text evidence="9">The sequence shown here is derived from an EMBL/GenBank/DDBJ whole genome shotgun (WGS) entry which is preliminary data.</text>
</comment>
<dbReference type="AlphaFoldDB" id="A0A2T9Z2N8"/>
<comment type="pathway">
    <text evidence="2">Lipid metabolism; fatty acid beta-oxidation.</text>
</comment>
<dbReference type="InterPro" id="IPR001753">
    <property type="entry name" value="Enoyl-CoA_hydra/iso"/>
</dbReference>
<dbReference type="FunFam" id="1.10.12.10:FF:000004">
    <property type="entry name" value="Delta3,5-delta2,4-dienoyl-CoA isomerase"/>
    <property type="match status" value="1"/>
</dbReference>
<dbReference type="PANTHER" id="PTHR43149:SF1">
    <property type="entry name" value="DELTA(3,5)-DELTA(2,4)-DIENOYL-COA ISOMERASE, MITOCHONDRIAL"/>
    <property type="match status" value="1"/>
</dbReference>
<dbReference type="GO" id="GO:0005777">
    <property type="term" value="C:peroxisome"/>
    <property type="evidence" value="ECO:0007669"/>
    <property type="project" value="UniProtKB-SubCell"/>
</dbReference>
<dbReference type="InterPro" id="IPR014748">
    <property type="entry name" value="Enoyl-CoA_hydra_C"/>
</dbReference>
<comment type="similarity">
    <text evidence="3">Belongs to the enoyl-CoA hydratase/isomerase family.</text>
</comment>
<keyword evidence="10" id="KW-1185">Reference proteome</keyword>
<evidence type="ECO:0000256" key="8">
    <source>
        <dbReference type="ARBA" id="ARBA00023235"/>
    </source>
</evidence>
<dbReference type="GO" id="GO:0005739">
    <property type="term" value="C:mitochondrion"/>
    <property type="evidence" value="ECO:0007669"/>
    <property type="project" value="TreeGrafter"/>
</dbReference>
<dbReference type="OrthoDB" id="14970at2759"/>
<dbReference type="Pfam" id="PF00378">
    <property type="entry name" value="ECH_1"/>
    <property type="match status" value="1"/>
</dbReference>
<dbReference type="Gene3D" id="3.90.226.10">
    <property type="entry name" value="2-enoyl-CoA Hydratase, Chain A, domain 1"/>
    <property type="match status" value="1"/>
</dbReference>
<evidence type="ECO:0000256" key="1">
    <source>
        <dbReference type="ARBA" id="ARBA00004275"/>
    </source>
</evidence>
<organism evidence="9 10">
    <name type="scientific">Furculomyces boomerangus</name>
    <dbReference type="NCBI Taxonomy" id="61424"/>
    <lineage>
        <taxon>Eukaryota</taxon>
        <taxon>Fungi</taxon>
        <taxon>Fungi incertae sedis</taxon>
        <taxon>Zoopagomycota</taxon>
        <taxon>Kickxellomycotina</taxon>
        <taxon>Harpellomycetes</taxon>
        <taxon>Harpellales</taxon>
        <taxon>Harpellaceae</taxon>
        <taxon>Furculomyces</taxon>
    </lineage>
</organism>
<evidence type="ECO:0000256" key="4">
    <source>
        <dbReference type="ARBA" id="ARBA00022832"/>
    </source>
</evidence>
<keyword evidence="8" id="KW-0413">Isomerase</keyword>
<dbReference type="GO" id="GO:0006635">
    <property type="term" value="P:fatty acid beta-oxidation"/>
    <property type="evidence" value="ECO:0007669"/>
    <property type="project" value="UniProtKB-UniPathway"/>
</dbReference>
<evidence type="ECO:0000313" key="9">
    <source>
        <dbReference type="EMBL" id="PVU98842.1"/>
    </source>
</evidence>
<dbReference type="Gene3D" id="1.10.12.10">
    <property type="entry name" value="Lyase 2-enoyl-coa Hydratase, Chain A, domain 2"/>
    <property type="match status" value="1"/>
</dbReference>
<dbReference type="Proteomes" id="UP000245699">
    <property type="component" value="Unassembled WGS sequence"/>
</dbReference>
<dbReference type="GO" id="GO:0051750">
    <property type="term" value="F:delta(3,5)-delta(2,4)-dienoyl-CoA isomerase activity"/>
    <property type="evidence" value="ECO:0007669"/>
    <property type="project" value="TreeGrafter"/>
</dbReference>
<accession>A0A2T9Z2N8</accession>
<reference evidence="9 10" key="1">
    <citation type="journal article" date="2018" name="MBio">
        <title>Comparative Genomics Reveals the Core Gene Toolbox for the Fungus-Insect Symbiosis.</title>
        <authorList>
            <person name="Wang Y."/>
            <person name="Stata M."/>
            <person name="Wang W."/>
            <person name="Stajich J.E."/>
            <person name="White M.M."/>
            <person name="Moncalvo J.M."/>
        </authorList>
    </citation>
    <scope>NUCLEOTIDE SEQUENCE [LARGE SCALE GENOMIC DNA]</scope>
    <source>
        <strain evidence="9 10">AUS-77-4</strain>
    </source>
</reference>
<dbReference type="CDD" id="cd06558">
    <property type="entry name" value="crotonase-like"/>
    <property type="match status" value="1"/>
</dbReference>
<dbReference type="InterPro" id="IPR045002">
    <property type="entry name" value="Ech1-like"/>
</dbReference>
<evidence type="ECO:0000256" key="6">
    <source>
        <dbReference type="ARBA" id="ARBA00023098"/>
    </source>
</evidence>
<keyword evidence="7" id="KW-0576">Peroxisome</keyword>
<dbReference type="UniPathway" id="UPA00659"/>
<dbReference type="SUPFAM" id="SSF52096">
    <property type="entry name" value="ClpP/crotonase"/>
    <property type="match status" value="1"/>
</dbReference>
<keyword evidence="5" id="KW-0007">Acetylation</keyword>
<evidence type="ECO:0000256" key="3">
    <source>
        <dbReference type="ARBA" id="ARBA00005254"/>
    </source>
</evidence>
<keyword evidence="4" id="KW-0276">Fatty acid metabolism</keyword>
<comment type="subcellular location">
    <subcellularLocation>
        <location evidence="1">Peroxisome</location>
    </subcellularLocation>
</comment>
<protein>
    <recommendedName>
        <fullName evidence="11">Enoyl-CoA hydratase</fullName>
    </recommendedName>
</protein>